<comment type="caution">
    <text evidence="4">The sequence shown here is derived from an EMBL/GenBank/DDBJ whole genome shotgun (WGS) entry which is preliminary data.</text>
</comment>
<dbReference type="AlphaFoldDB" id="A0A8S9HZN7"/>
<sequence>MDGGRDSEIAMGAYQPNHLITTNQMKPTGQVFSFRISLWLEHLRVITNPFMFPESEECIRMVNAKADELWGLYSAQVYPRDHDLPGHLLSYPISIGTNGEVTNLAGAELFPDTNAKEMVDFLVDVWEQEGFFRDTELCGLNGVADTGVLELLQSNSVGQMKVNLSGCVNVSDNTVSAIPLCHRRTLESLNLDG</sequence>
<dbReference type="GO" id="GO:0009395">
    <property type="term" value="P:phospholipid catabolic process"/>
    <property type="evidence" value="ECO:0007669"/>
    <property type="project" value="TreeGrafter"/>
</dbReference>
<organism evidence="4">
    <name type="scientific">Brassica cretica</name>
    <name type="common">Mustard</name>
    <dbReference type="NCBI Taxonomy" id="69181"/>
    <lineage>
        <taxon>Eukaryota</taxon>
        <taxon>Viridiplantae</taxon>
        <taxon>Streptophyta</taxon>
        <taxon>Embryophyta</taxon>
        <taxon>Tracheophyta</taxon>
        <taxon>Spermatophyta</taxon>
        <taxon>Magnoliopsida</taxon>
        <taxon>eudicotyledons</taxon>
        <taxon>Gunneridae</taxon>
        <taxon>Pentapetalae</taxon>
        <taxon>rosids</taxon>
        <taxon>malvids</taxon>
        <taxon>Brassicales</taxon>
        <taxon>Brassicaceae</taxon>
        <taxon>Brassiceae</taxon>
        <taxon>Brassica</taxon>
    </lineage>
</organism>
<gene>
    <name evidence="4" type="ORF">F2Q70_00018699</name>
</gene>
<evidence type="ECO:0000256" key="2">
    <source>
        <dbReference type="ARBA" id="ARBA00023098"/>
    </source>
</evidence>
<name>A0A8S9HZN7_BRACR</name>
<protein>
    <recommendedName>
        <fullName evidence="3">Phospholipase D C-terminal domain-containing protein</fullName>
    </recommendedName>
</protein>
<dbReference type="PANTHER" id="PTHR18896:SF202">
    <property type="entry name" value="PHOSPHOLIPASE D ALPHA 3"/>
    <property type="match status" value="1"/>
</dbReference>
<dbReference type="Pfam" id="PF12357">
    <property type="entry name" value="PLD_C"/>
    <property type="match status" value="1"/>
</dbReference>
<proteinExistence type="predicted"/>
<reference evidence="4" key="1">
    <citation type="submission" date="2019-12" db="EMBL/GenBank/DDBJ databases">
        <title>Genome sequencing and annotation of Brassica cretica.</title>
        <authorList>
            <person name="Studholme D.J."/>
            <person name="Sarris P.F."/>
        </authorList>
    </citation>
    <scope>NUCLEOTIDE SEQUENCE</scope>
    <source>
        <strain evidence="4">PFS-102/07</strain>
        <tissue evidence="4">Leaf</tissue>
    </source>
</reference>
<evidence type="ECO:0000313" key="4">
    <source>
        <dbReference type="EMBL" id="KAF2562362.1"/>
    </source>
</evidence>
<keyword evidence="1" id="KW-0677">Repeat</keyword>
<dbReference type="GO" id="GO:0004630">
    <property type="term" value="F:phospholipase D activity"/>
    <property type="evidence" value="ECO:0007669"/>
    <property type="project" value="TreeGrafter"/>
</dbReference>
<evidence type="ECO:0000259" key="3">
    <source>
        <dbReference type="Pfam" id="PF12357"/>
    </source>
</evidence>
<dbReference type="InterPro" id="IPR024632">
    <property type="entry name" value="PLipase_D_C"/>
</dbReference>
<dbReference type="PANTHER" id="PTHR18896">
    <property type="entry name" value="PHOSPHOLIPASE D"/>
    <property type="match status" value="1"/>
</dbReference>
<dbReference type="GO" id="GO:0005886">
    <property type="term" value="C:plasma membrane"/>
    <property type="evidence" value="ECO:0007669"/>
    <property type="project" value="TreeGrafter"/>
</dbReference>
<keyword evidence="2" id="KW-0443">Lipid metabolism</keyword>
<evidence type="ECO:0000256" key="1">
    <source>
        <dbReference type="ARBA" id="ARBA00022737"/>
    </source>
</evidence>
<dbReference type="EMBL" id="QGKY02001250">
    <property type="protein sequence ID" value="KAF2562362.1"/>
    <property type="molecule type" value="Genomic_DNA"/>
</dbReference>
<accession>A0A8S9HZN7</accession>
<dbReference type="InterPro" id="IPR015679">
    <property type="entry name" value="PLipase_D_fam"/>
</dbReference>
<feature type="domain" description="Phospholipase D C-terminal" evidence="3">
    <location>
        <begin position="49"/>
        <end position="116"/>
    </location>
</feature>